<keyword evidence="1" id="KW-1133">Transmembrane helix</keyword>
<keyword evidence="1" id="KW-0812">Transmembrane</keyword>
<keyword evidence="1" id="KW-0472">Membrane</keyword>
<reference evidence="4" key="1">
    <citation type="journal article" date="2020" name="PLoS Negl. Trop. Dis.">
        <title>High-quality nuclear genome for Sarcoptes scabiei-A critical resource for a neglected parasite.</title>
        <authorList>
            <person name="Korhonen P.K."/>
            <person name="Gasser R.B."/>
            <person name="Ma G."/>
            <person name="Wang T."/>
            <person name="Stroehlein A.J."/>
            <person name="Young N.D."/>
            <person name="Ang C.S."/>
            <person name="Fernando D.D."/>
            <person name="Lu H.C."/>
            <person name="Taylor S."/>
            <person name="Reynolds S.L."/>
            <person name="Mofiz E."/>
            <person name="Najaraj S.H."/>
            <person name="Gowda H."/>
            <person name="Madugundu A."/>
            <person name="Renuse S."/>
            <person name="Holt D."/>
            <person name="Pandey A."/>
            <person name="Papenfuss A.T."/>
            <person name="Fischer K."/>
        </authorList>
    </citation>
    <scope>NUCLEOTIDE SEQUENCE [LARGE SCALE GENOMIC DNA]</scope>
</reference>
<sequence>MVENDPSIASTHSDSLRNVRPMNLEQHRPVPLSSSSAWNECPDSCCCARIQLYLSYFLLVFSSTIIVIGFKIFLETNRKQWLCLPMFGAILILFGASIYQNGIEKLNFDSIKNRHRSLQIKAKQKSSKRKRSETNGSQIFQSHLSINMLPQCFTHLDISSRSRDSNTLPSNVPNTSLRYLMLPLSNGTSQSDSSEIVNQTLPVEEVEENGPPNGQFVETVVDIVNVIDDDDLHQQLTLNCDEIQSNSSSTTNLINVESRSVTTNRLTTTNTTITTPLLLIDNPTDDANLIEYDVDNDDEDDLSMTINEAPPSYDEVIEIDDPIATQLPSSIYRTL</sequence>
<feature type="transmembrane region" description="Helical" evidence="1">
    <location>
        <begin position="81"/>
        <end position="99"/>
    </location>
</feature>
<organism evidence="2">
    <name type="scientific">Sarcoptes scabiei</name>
    <name type="common">Itch mite</name>
    <name type="synonym">Acarus scabiei</name>
    <dbReference type="NCBI Taxonomy" id="52283"/>
    <lineage>
        <taxon>Eukaryota</taxon>
        <taxon>Metazoa</taxon>
        <taxon>Ecdysozoa</taxon>
        <taxon>Arthropoda</taxon>
        <taxon>Chelicerata</taxon>
        <taxon>Arachnida</taxon>
        <taxon>Acari</taxon>
        <taxon>Acariformes</taxon>
        <taxon>Sarcoptiformes</taxon>
        <taxon>Astigmata</taxon>
        <taxon>Psoroptidia</taxon>
        <taxon>Sarcoptoidea</taxon>
        <taxon>Sarcoptidae</taxon>
        <taxon>Sarcoptinae</taxon>
        <taxon>Sarcoptes</taxon>
    </lineage>
</organism>
<dbReference type="EnsemblMetazoa" id="SSS_3962s_mrna">
    <property type="protein sequence ID" value="KAF7488716.1"/>
    <property type="gene ID" value="SSS_3962"/>
</dbReference>
<dbReference type="EMBL" id="WVUK01000065">
    <property type="protein sequence ID" value="KAF7488716.1"/>
    <property type="molecule type" value="Genomic_DNA"/>
</dbReference>
<keyword evidence="4" id="KW-1185">Reference proteome</keyword>
<protein>
    <submittedName>
        <fullName evidence="2 3">Uncharacterized protein</fullName>
    </submittedName>
</protein>
<evidence type="ECO:0000313" key="3">
    <source>
        <dbReference type="EnsemblMetazoa" id="KAF7488716.1"/>
    </source>
</evidence>
<gene>
    <name evidence="2" type="ORF">SSS_3962</name>
</gene>
<proteinExistence type="predicted"/>
<evidence type="ECO:0000313" key="4">
    <source>
        <dbReference type="Proteomes" id="UP000070412"/>
    </source>
</evidence>
<evidence type="ECO:0000313" key="2">
    <source>
        <dbReference type="EMBL" id="KAF7488716.1"/>
    </source>
</evidence>
<reference evidence="2" key="2">
    <citation type="submission" date="2020-01" db="EMBL/GenBank/DDBJ databases">
        <authorList>
            <person name="Korhonen P.K.K."/>
            <person name="Guangxu M.G."/>
            <person name="Wang T.W."/>
            <person name="Stroehlein A.J.S."/>
            <person name="Young N.D."/>
            <person name="Ang C.-S.A."/>
            <person name="Fernando D.W.F."/>
            <person name="Lu H.L."/>
            <person name="Taylor S.T."/>
            <person name="Ehtesham M.E.M."/>
            <person name="Najaraj S.H.N."/>
            <person name="Harsha G.H.G."/>
            <person name="Madugundu A.M."/>
            <person name="Renuse S.R."/>
            <person name="Holt D.H."/>
            <person name="Pandey A.P."/>
            <person name="Papenfuss A.P."/>
            <person name="Gasser R.B.G."/>
            <person name="Fischer K.F."/>
        </authorList>
    </citation>
    <scope>NUCLEOTIDE SEQUENCE</scope>
    <source>
        <strain evidence="2">SSS_KF_BRIS2020</strain>
    </source>
</reference>
<feature type="transmembrane region" description="Helical" evidence="1">
    <location>
        <begin position="53"/>
        <end position="74"/>
    </location>
</feature>
<reference evidence="3" key="3">
    <citation type="submission" date="2022-06" db="UniProtKB">
        <authorList>
            <consortium name="EnsemblMetazoa"/>
        </authorList>
    </citation>
    <scope>IDENTIFICATION</scope>
</reference>
<dbReference type="OrthoDB" id="10452366at2759"/>
<accession>A0A834V9R4</accession>
<dbReference type="AlphaFoldDB" id="A0A834V9R4"/>
<evidence type="ECO:0000256" key="1">
    <source>
        <dbReference type="SAM" id="Phobius"/>
    </source>
</evidence>
<dbReference type="Proteomes" id="UP000070412">
    <property type="component" value="Unassembled WGS sequence"/>
</dbReference>
<name>A0A834V9R4_SARSC</name>